<gene>
    <name evidence="3" type="ORF">D9K80_04680</name>
</gene>
<evidence type="ECO:0000256" key="2">
    <source>
        <dbReference type="SAM" id="SignalP"/>
    </source>
</evidence>
<sequence>MNKKLLLAAFIGASFSLSGCGSSSNDGNNSSTDSEQPAPSNPSLPTTPVTPSDPTSDKEKIEAQEIAAFFLHAITAETLNNGLIDRLFYLQEYMLDDEADNLDCYKKTVISGSTFTLTKECTVPYDAGSSFKGLSGSFSESGDPESSTGLNTKLSNLKIDVDDAVFTVNGTLNIKDSANTETHSTNDLVISSEATGNKFYFKNFILKNTETSSAFINKASGELTVTDKDGQILYAVSFDQDSDWSTLAGNTYPTLGKLKIQFKNDSTRYLTLTALTNKDNATYYAQAGTVTLEDNVTKAWKDIIISPAKYKLP</sequence>
<dbReference type="AlphaFoldDB" id="A0A498CYS6"/>
<dbReference type="Proteomes" id="UP000267166">
    <property type="component" value="Unassembled WGS sequence"/>
</dbReference>
<feature type="compositionally biased region" description="Low complexity" evidence="1">
    <location>
        <begin position="18"/>
        <end position="34"/>
    </location>
</feature>
<accession>A0A498CYS6</accession>
<evidence type="ECO:0000256" key="1">
    <source>
        <dbReference type="SAM" id="MobiDB-lite"/>
    </source>
</evidence>
<reference evidence="3 4" key="1">
    <citation type="submission" date="2018-09" db="EMBL/GenBank/DDBJ databases">
        <title>The draft genome of Acinetobacter sp. strains.</title>
        <authorList>
            <person name="Qin J."/>
            <person name="Feng Y."/>
            <person name="Zong Z."/>
        </authorList>
    </citation>
    <scope>NUCLEOTIDE SEQUENCE [LARGE SCALE GENOMIC DNA]</scope>
    <source>
        <strain evidence="3 4">WCHAc060003</strain>
    </source>
</reference>
<evidence type="ECO:0000313" key="4">
    <source>
        <dbReference type="Proteomes" id="UP000267166"/>
    </source>
</evidence>
<dbReference type="PROSITE" id="PS51257">
    <property type="entry name" value="PROKAR_LIPOPROTEIN"/>
    <property type="match status" value="1"/>
</dbReference>
<comment type="caution">
    <text evidence="3">The sequence shown here is derived from an EMBL/GenBank/DDBJ whole genome shotgun (WGS) entry which is preliminary data.</text>
</comment>
<evidence type="ECO:0000313" key="3">
    <source>
        <dbReference type="EMBL" id="RLL37048.1"/>
    </source>
</evidence>
<evidence type="ECO:0008006" key="5">
    <source>
        <dbReference type="Google" id="ProtNLM"/>
    </source>
</evidence>
<dbReference type="EMBL" id="RCHD01000007">
    <property type="protein sequence ID" value="RLL37048.1"/>
    <property type="molecule type" value="Genomic_DNA"/>
</dbReference>
<protein>
    <recommendedName>
        <fullName evidence="5">Lipoprotein</fullName>
    </recommendedName>
</protein>
<feature type="signal peptide" evidence="2">
    <location>
        <begin position="1"/>
        <end position="19"/>
    </location>
</feature>
<dbReference type="RefSeq" id="WP_121594194.1">
    <property type="nucleotide sequence ID" value="NZ_RCHD01000007.1"/>
</dbReference>
<name>A0A498CYS6_9GAMM</name>
<feature type="compositionally biased region" description="Low complexity" evidence="1">
    <location>
        <begin position="41"/>
        <end position="54"/>
    </location>
</feature>
<feature type="chain" id="PRO_5019842711" description="Lipoprotein" evidence="2">
    <location>
        <begin position="20"/>
        <end position="313"/>
    </location>
</feature>
<proteinExistence type="predicted"/>
<organism evidence="3 4">
    <name type="scientific">Acinetobacter cumulans</name>
    <dbReference type="NCBI Taxonomy" id="2136182"/>
    <lineage>
        <taxon>Bacteria</taxon>
        <taxon>Pseudomonadati</taxon>
        <taxon>Pseudomonadota</taxon>
        <taxon>Gammaproteobacteria</taxon>
        <taxon>Moraxellales</taxon>
        <taxon>Moraxellaceae</taxon>
        <taxon>Acinetobacter</taxon>
    </lineage>
</organism>
<feature type="region of interest" description="Disordered" evidence="1">
    <location>
        <begin position="18"/>
        <end position="58"/>
    </location>
</feature>
<keyword evidence="2" id="KW-0732">Signal</keyword>